<keyword evidence="7 10" id="KW-0472">Membrane</keyword>
<dbReference type="OrthoDB" id="421226at2759"/>
<keyword evidence="5 10" id="KW-1133">Transmembrane helix</keyword>
<dbReference type="GO" id="GO:0005249">
    <property type="term" value="F:voltage-gated potassium channel activity"/>
    <property type="evidence" value="ECO:0007669"/>
    <property type="project" value="InterPro"/>
</dbReference>
<evidence type="ECO:0000256" key="6">
    <source>
        <dbReference type="ARBA" id="ARBA00023065"/>
    </source>
</evidence>
<dbReference type="SUPFAM" id="SSF51206">
    <property type="entry name" value="cAMP-binding domain-like"/>
    <property type="match status" value="1"/>
</dbReference>
<keyword evidence="3" id="KW-0813">Transport</keyword>
<dbReference type="GO" id="GO:0012505">
    <property type="term" value="C:endomembrane system"/>
    <property type="evidence" value="ECO:0007669"/>
    <property type="project" value="UniProtKB-SubCell"/>
</dbReference>
<dbReference type="Gramene" id="OE9A104692T1">
    <property type="protein sequence ID" value="OE9A104692C1"/>
    <property type="gene ID" value="OE9A104692"/>
</dbReference>
<protein>
    <submittedName>
        <fullName evidence="12">Cyclic nucleotide-gated ion channel 15</fullName>
    </submittedName>
</protein>
<name>A0A8S0SJJ1_OLEEU</name>
<dbReference type="Pfam" id="PF00520">
    <property type="entry name" value="Ion_trans"/>
    <property type="match status" value="1"/>
</dbReference>
<dbReference type="Proteomes" id="UP000594638">
    <property type="component" value="Unassembled WGS sequence"/>
</dbReference>
<dbReference type="InterPro" id="IPR014710">
    <property type="entry name" value="RmlC-like_jellyroll"/>
</dbReference>
<comment type="similarity">
    <text evidence="2">Belongs to the cyclic nucleotide-gated cation channel (TC 1.A.1.5) family.</text>
</comment>
<accession>A0A8S0SJJ1</accession>
<evidence type="ECO:0000256" key="10">
    <source>
        <dbReference type="SAM" id="Phobius"/>
    </source>
</evidence>
<dbReference type="GO" id="GO:0016020">
    <property type="term" value="C:membrane"/>
    <property type="evidence" value="ECO:0007669"/>
    <property type="project" value="InterPro"/>
</dbReference>
<dbReference type="FunFam" id="1.10.287.630:FF:000003">
    <property type="entry name" value="Cyclic nucleotide-gated ion channel 1"/>
    <property type="match status" value="1"/>
</dbReference>
<gene>
    <name evidence="12" type="ORF">OLEA9_A104692</name>
</gene>
<evidence type="ECO:0000313" key="12">
    <source>
        <dbReference type="EMBL" id="CAA2992786.1"/>
    </source>
</evidence>
<feature type="transmembrane region" description="Helical" evidence="10">
    <location>
        <begin position="222"/>
        <end position="247"/>
    </location>
</feature>
<keyword evidence="13" id="KW-1185">Reference proteome</keyword>
<evidence type="ECO:0000256" key="3">
    <source>
        <dbReference type="ARBA" id="ARBA00022448"/>
    </source>
</evidence>
<dbReference type="SMART" id="SM00100">
    <property type="entry name" value="cNMP"/>
    <property type="match status" value="1"/>
</dbReference>
<dbReference type="InterPro" id="IPR003938">
    <property type="entry name" value="K_chnl_volt-dep_EAG/ELK/ERG"/>
</dbReference>
<reference evidence="12 13" key="1">
    <citation type="submission" date="2019-12" db="EMBL/GenBank/DDBJ databases">
        <authorList>
            <person name="Alioto T."/>
            <person name="Alioto T."/>
            <person name="Gomez Garrido J."/>
        </authorList>
    </citation>
    <scope>NUCLEOTIDE SEQUENCE [LARGE SCALE GENOMIC DNA]</scope>
</reference>
<dbReference type="PRINTS" id="PR01463">
    <property type="entry name" value="EAGCHANLFMLY"/>
</dbReference>
<dbReference type="Gene3D" id="2.60.120.10">
    <property type="entry name" value="Jelly Rolls"/>
    <property type="match status" value="1"/>
</dbReference>
<evidence type="ECO:0000259" key="11">
    <source>
        <dbReference type="PROSITE" id="PS50042"/>
    </source>
</evidence>
<comment type="subcellular location">
    <subcellularLocation>
        <location evidence="1">Endomembrane system</location>
        <topology evidence="1">Multi-pass membrane protein</topology>
    </subcellularLocation>
</comment>
<dbReference type="PROSITE" id="PS50042">
    <property type="entry name" value="CNMP_BINDING_3"/>
    <property type="match status" value="1"/>
</dbReference>
<feature type="transmembrane region" description="Helical" evidence="10">
    <location>
        <begin position="183"/>
        <end position="202"/>
    </location>
</feature>
<dbReference type="CDD" id="cd00038">
    <property type="entry name" value="CAP_ED"/>
    <property type="match status" value="1"/>
</dbReference>
<evidence type="ECO:0000256" key="2">
    <source>
        <dbReference type="ARBA" id="ARBA00010486"/>
    </source>
</evidence>
<proteinExistence type="inferred from homology"/>
<dbReference type="SUPFAM" id="SSF81324">
    <property type="entry name" value="Voltage-gated potassium channels"/>
    <property type="match status" value="1"/>
</dbReference>
<dbReference type="PANTHER" id="PTHR45651">
    <property type="entry name" value="CYCLIC NUCLEOTIDE-GATED ION CHANNEL 15-RELATED-RELATED"/>
    <property type="match status" value="1"/>
</dbReference>
<keyword evidence="6" id="KW-0406">Ion transport</keyword>
<evidence type="ECO:0000256" key="9">
    <source>
        <dbReference type="ARBA" id="ARBA00023303"/>
    </source>
</evidence>
<dbReference type="InterPro" id="IPR000595">
    <property type="entry name" value="cNMP-bd_dom"/>
</dbReference>
<evidence type="ECO:0000313" key="13">
    <source>
        <dbReference type="Proteomes" id="UP000594638"/>
    </source>
</evidence>
<dbReference type="Gene3D" id="1.10.287.70">
    <property type="match status" value="1"/>
</dbReference>
<sequence>MGSLSFACSKSVRFQDDLETEESAASRNGNFMIFTTTKRGKEMLKSIPKNTEICSRNKPFQNKKLSRVFSEDYEIVQKKILDPRGPFLSQWNKCFLISCLISLFVDPLFFYLPSVKEDMCLQVSIPLEIDLTIIRSVVDALYMIQIFVRFRTAFVAPSSRVIGRGELVIDSSKIASRYLRKDFWLDILAALPLPQVLIWAAIPSLRGSNAITGKHTLRLIVLFQFLLRLYLIFPLSSNIISTVGVIVEAAWAGAAYNLMLFMLASHLIGSCWYLLAIERQEECWKMVCDLQKPKCQYYYFDCRTSVDSNRIAWFITSNISKLCDPKSDFYNFGIYGDALTYGVTMSSFLNKYTYCLWWGLRNLSSIGQNLMTSTYVGEIDFAIVIAILGLVLFALLIGNMQTYLQSTTSRLEEWRVRRTDTEQWMHHRQLPHDLKERVRKFDLYTWVTTRGVDEEAILKGLPLDLRRDIKHHLCLDLVRRVPLFDEMDECTLDAICERLKPVLCTPGTRLVREGDPVIEMLFILRGHLDSYTTDGGRTGFFNSCRLGSGDFCGEELLTWALYPRPSILLPSSTRTVTAITEVEAFALVSEDVKFVASQFHKLHSKQLKHKFRFHSHQWRTWAACFIQAAWFRYKRKREAAALKARECAVARELATGRSSSLPPRASDFAMCAVRLANSNRRASSLRNSSQLDLLWKLQKPVEPDFPVDDDR</sequence>
<keyword evidence="4 10" id="KW-0812">Transmembrane</keyword>
<dbReference type="InterPro" id="IPR005821">
    <property type="entry name" value="Ion_trans_dom"/>
</dbReference>
<dbReference type="PANTHER" id="PTHR45651:SF16">
    <property type="entry name" value="PROTEIN CNGC15A"/>
    <property type="match status" value="1"/>
</dbReference>
<feature type="transmembrane region" description="Helical" evidence="10">
    <location>
        <begin position="381"/>
        <end position="400"/>
    </location>
</feature>
<evidence type="ECO:0000256" key="7">
    <source>
        <dbReference type="ARBA" id="ARBA00023136"/>
    </source>
</evidence>
<dbReference type="FunFam" id="2.60.120.10:FF:000024">
    <property type="entry name" value="Cyclic nucleotide-gated ion channel 1"/>
    <property type="match status" value="1"/>
</dbReference>
<evidence type="ECO:0000256" key="1">
    <source>
        <dbReference type="ARBA" id="ARBA00004127"/>
    </source>
</evidence>
<evidence type="ECO:0000256" key="5">
    <source>
        <dbReference type="ARBA" id="ARBA00022989"/>
    </source>
</evidence>
<evidence type="ECO:0000256" key="4">
    <source>
        <dbReference type="ARBA" id="ARBA00022692"/>
    </source>
</evidence>
<feature type="domain" description="Cyclic nucleotide-binding" evidence="11">
    <location>
        <begin position="483"/>
        <end position="566"/>
    </location>
</feature>
<keyword evidence="9" id="KW-0407">Ion channel</keyword>
<organism evidence="12 13">
    <name type="scientific">Olea europaea subsp. europaea</name>
    <dbReference type="NCBI Taxonomy" id="158383"/>
    <lineage>
        <taxon>Eukaryota</taxon>
        <taxon>Viridiplantae</taxon>
        <taxon>Streptophyta</taxon>
        <taxon>Embryophyta</taxon>
        <taxon>Tracheophyta</taxon>
        <taxon>Spermatophyta</taxon>
        <taxon>Magnoliopsida</taxon>
        <taxon>eudicotyledons</taxon>
        <taxon>Gunneridae</taxon>
        <taxon>Pentapetalae</taxon>
        <taxon>asterids</taxon>
        <taxon>lamiids</taxon>
        <taxon>Lamiales</taxon>
        <taxon>Oleaceae</taxon>
        <taxon>Oleeae</taxon>
        <taxon>Olea</taxon>
    </lineage>
</organism>
<dbReference type="Gene3D" id="1.10.287.630">
    <property type="entry name" value="Helix hairpin bin"/>
    <property type="match status" value="1"/>
</dbReference>
<evidence type="ECO:0000256" key="8">
    <source>
        <dbReference type="ARBA" id="ARBA00023286"/>
    </source>
</evidence>
<dbReference type="InterPro" id="IPR018490">
    <property type="entry name" value="cNMP-bd_dom_sf"/>
</dbReference>
<dbReference type="AlphaFoldDB" id="A0A8S0SJJ1"/>
<keyword evidence="8" id="KW-1071">Ligand-gated ion channel</keyword>
<dbReference type="EMBL" id="CACTIH010005442">
    <property type="protein sequence ID" value="CAA2992786.1"/>
    <property type="molecule type" value="Genomic_DNA"/>
</dbReference>
<feature type="transmembrane region" description="Helical" evidence="10">
    <location>
        <begin position="254"/>
        <end position="275"/>
    </location>
</feature>
<comment type="caution">
    <text evidence="12">The sequence shown here is derived from an EMBL/GenBank/DDBJ whole genome shotgun (WGS) entry which is preliminary data.</text>
</comment>